<accession>A0A081CWJ1</accession>
<keyword evidence="1 8" id="KW-0963">Cytoplasm</keyword>
<keyword evidence="10" id="KW-0548">Nucleotidyltransferase</keyword>
<keyword evidence="3 8" id="KW-0479">Metal-binding</keyword>
<keyword evidence="4 8" id="KW-0547">Nucleotide-binding</keyword>
<dbReference type="NCBIfam" id="TIGR02665">
    <property type="entry name" value="molyb_mobA"/>
    <property type="match status" value="1"/>
</dbReference>
<comment type="subcellular location">
    <subcellularLocation>
        <location evidence="8">Cytoplasm</location>
    </subcellularLocation>
</comment>
<evidence type="ECO:0000256" key="4">
    <source>
        <dbReference type="ARBA" id="ARBA00022741"/>
    </source>
</evidence>
<comment type="domain">
    <text evidence="8">The N-terminal domain determines nucleotide recognition and specific binding, while the C-terminal domain determines the specific binding to the target protein.</text>
</comment>
<comment type="subunit">
    <text evidence="8">Monomer.</text>
</comment>
<dbReference type="HAMAP" id="MF_00316">
    <property type="entry name" value="MobA"/>
    <property type="match status" value="1"/>
</dbReference>
<evidence type="ECO:0000256" key="2">
    <source>
        <dbReference type="ARBA" id="ARBA00022679"/>
    </source>
</evidence>
<dbReference type="EC" id="2.7.7.77" evidence="8"/>
<dbReference type="AlphaFoldDB" id="A0A081CWJ1"/>
<gene>
    <name evidence="8 10" type="primary">mobA</name>
    <name evidence="10" type="ORF">RRU01S_14_02610</name>
</gene>
<dbReference type="Pfam" id="PF12804">
    <property type="entry name" value="NTP_transf_3"/>
    <property type="match status" value="1"/>
</dbReference>
<protein>
    <recommendedName>
        <fullName evidence="8">Molybdenum cofactor guanylyltransferase</fullName>
        <shortName evidence="8">MoCo guanylyltransferase</shortName>
        <ecNumber evidence="8">2.7.7.77</ecNumber>
    </recommendedName>
    <alternativeName>
        <fullName evidence="8">GTP:molybdopterin guanylyltransferase</fullName>
    </alternativeName>
    <alternativeName>
        <fullName evidence="8">Mo-MPT guanylyltransferase</fullName>
    </alternativeName>
    <alternativeName>
        <fullName evidence="8">Molybdopterin guanylyltransferase</fullName>
    </alternativeName>
    <alternativeName>
        <fullName evidence="8">Molybdopterin-guanine dinucleotide synthase</fullName>
        <shortName evidence="8">MGD synthase</shortName>
    </alternativeName>
</protein>
<dbReference type="Proteomes" id="UP000028701">
    <property type="component" value="Unassembled WGS sequence"/>
</dbReference>
<dbReference type="InterPro" id="IPR013482">
    <property type="entry name" value="Molybde_CF_guanTrfase"/>
</dbReference>
<feature type="binding site" evidence="8">
    <location>
        <position position="104"/>
    </location>
    <ligand>
        <name>GTP</name>
        <dbReference type="ChEBI" id="CHEBI:37565"/>
    </ligand>
</feature>
<dbReference type="CDD" id="cd02503">
    <property type="entry name" value="MobA"/>
    <property type="match status" value="1"/>
</dbReference>
<comment type="cofactor">
    <cofactor evidence="8">
        <name>Mg(2+)</name>
        <dbReference type="ChEBI" id="CHEBI:18420"/>
    </cofactor>
</comment>
<keyword evidence="2 8" id="KW-0808">Transferase</keyword>
<evidence type="ECO:0000256" key="5">
    <source>
        <dbReference type="ARBA" id="ARBA00022842"/>
    </source>
</evidence>
<organism evidence="10 11">
    <name type="scientific">Agrobacterium rubi TR3 = NBRC 13261</name>
    <dbReference type="NCBI Taxonomy" id="1368415"/>
    <lineage>
        <taxon>Bacteria</taxon>
        <taxon>Pseudomonadati</taxon>
        <taxon>Pseudomonadota</taxon>
        <taxon>Alphaproteobacteria</taxon>
        <taxon>Hyphomicrobiales</taxon>
        <taxon>Rhizobiaceae</taxon>
        <taxon>Rhizobium/Agrobacterium group</taxon>
        <taxon>Agrobacterium</taxon>
    </lineage>
</organism>
<dbReference type="PANTHER" id="PTHR19136:SF81">
    <property type="entry name" value="MOLYBDENUM COFACTOR GUANYLYLTRANSFERASE"/>
    <property type="match status" value="1"/>
</dbReference>
<dbReference type="GO" id="GO:0046872">
    <property type="term" value="F:metal ion binding"/>
    <property type="evidence" value="ECO:0007669"/>
    <property type="project" value="UniProtKB-KW"/>
</dbReference>
<feature type="binding site" evidence="8">
    <location>
        <position position="53"/>
    </location>
    <ligand>
        <name>GTP</name>
        <dbReference type="ChEBI" id="CHEBI:37565"/>
    </ligand>
</feature>
<feature type="binding site" evidence="8">
    <location>
        <position position="104"/>
    </location>
    <ligand>
        <name>Mg(2+)</name>
        <dbReference type="ChEBI" id="CHEBI:18420"/>
    </ligand>
</feature>
<comment type="catalytic activity">
    <reaction evidence="8">
        <text>Mo-molybdopterin + GTP + H(+) = Mo-molybdopterin guanine dinucleotide + diphosphate</text>
        <dbReference type="Rhea" id="RHEA:34243"/>
        <dbReference type="ChEBI" id="CHEBI:15378"/>
        <dbReference type="ChEBI" id="CHEBI:33019"/>
        <dbReference type="ChEBI" id="CHEBI:37565"/>
        <dbReference type="ChEBI" id="CHEBI:71302"/>
        <dbReference type="ChEBI" id="CHEBI:71310"/>
        <dbReference type="EC" id="2.7.7.77"/>
    </reaction>
</comment>
<keyword evidence="7 8" id="KW-0501">Molybdenum cofactor biosynthesis</keyword>
<evidence type="ECO:0000256" key="6">
    <source>
        <dbReference type="ARBA" id="ARBA00023134"/>
    </source>
</evidence>
<evidence type="ECO:0000259" key="9">
    <source>
        <dbReference type="Pfam" id="PF12804"/>
    </source>
</evidence>
<dbReference type="eggNOG" id="COG0746">
    <property type="taxonomic scope" value="Bacteria"/>
</dbReference>
<dbReference type="InterPro" id="IPR029044">
    <property type="entry name" value="Nucleotide-diphossugar_trans"/>
</dbReference>
<keyword evidence="6 8" id="KW-0342">GTP-binding</keyword>
<evidence type="ECO:0000313" key="10">
    <source>
        <dbReference type="EMBL" id="GAK71037.1"/>
    </source>
</evidence>
<comment type="similarity">
    <text evidence="8">Belongs to the MobA family.</text>
</comment>
<evidence type="ECO:0000256" key="3">
    <source>
        <dbReference type="ARBA" id="ARBA00022723"/>
    </source>
</evidence>
<dbReference type="InterPro" id="IPR025877">
    <property type="entry name" value="MobA-like_NTP_Trfase"/>
</dbReference>
<feature type="binding site" evidence="8">
    <location>
        <begin position="13"/>
        <end position="15"/>
    </location>
    <ligand>
        <name>GTP</name>
        <dbReference type="ChEBI" id="CHEBI:37565"/>
    </ligand>
</feature>
<keyword evidence="5 8" id="KW-0460">Magnesium</keyword>
<dbReference type="Gene3D" id="3.90.550.10">
    <property type="entry name" value="Spore Coat Polysaccharide Biosynthesis Protein SpsA, Chain A"/>
    <property type="match status" value="1"/>
</dbReference>
<dbReference type="GO" id="GO:0005737">
    <property type="term" value="C:cytoplasm"/>
    <property type="evidence" value="ECO:0007669"/>
    <property type="project" value="UniProtKB-SubCell"/>
</dbReference>
<dbReference type="SUPFAM" id="SSF53448">
    <property type="entry name" value="Nucleotide-diphospho-sugar transferases"/>
    <property type="match status" value="1"/>
</dbReference>
<evidence type="ECO:0000313" key="11">
    <source>
        <dbReference type="Proteomes" id="UP000028701"/>
    </source>
</evidence>
<dbReference type="PANTHER" id="PTHR19136">
    <property type="entry name" value="MOLYBDENUM COFACTOR GUANYLYLTRANSFERASE"/>
    <property type="match status" value="1"/>
</dbReference>
<feature type="binding site" evidence="8">
    <location>
        <position position="69"/>
    </location>
    <ligand>
        <name>GTP</name>
        <dbReference type="ChEBI" id="CHEBI:37565"/>
    </ligand>
</feature>
<dbReference type="GO" id="GO:0061603">
    <property type="term" value="F:molybdenum cofactor guanylyltransferase activity"/>
    <property type="evidence" value="ECO:0007669"/>
    <property type="project" value="UniProtKB-EC"/>
</dbReference>
<sequence>MMTTKPDTPGLILAGGLSRRMGTNKALSLLGGKTLLSHVVARVTPQVSKLALNAPESWAQAFGLPLVPDTIVGHAGPLAGVLAGMRYFAVHAPQATHFLTVPADSPFFPDDLASRLAAHLTGEDAIVIAASSGHVHPVIGLWPVAIADDLEHWLADDNNRRIRSFLARHATLGVSFPALESATASIDPFYNINTPDELATAEAFVKSMSA</sequence>
<dbReference type="GO" id="GO:0005525">
    <property type="term" value="F:GTP binding"/>
    <property type="evidence" value="ECO:0007669"/>
    <property type="project" value="UniProtKB-UniRule"/>
</dbReference>
<reference evidence="10 11" key="1">
    <citation type="submission" date="2014-08" db="EMBL/GenBank/DDBJ databases">
        <title>Whole genome shotgun sequence of Rhizobium rubi NBRC 13261.</title>
        <authorList>
            <person name="Katano-Makiyama Y."/>
            <person name="Hosoyama A."/>
            <person name="Hashimoto M."/>
            <person name="Hosoyama Y."/>
            <person name="Noguchi M."/>
            <person name="Tsuchikane K."/>
            <person name="Uohara A."/>
            <person name="Ohji S."/>
            <person name="Ichikawa N."/>
            <person name="Kimura A."/>
            <person name="Yamazoe A."/>
            <person name="Fujita N."/>
        </authorList>
    </citation>
    <scope>NUCLEOTIDE SEQUENCE [LARGE SCALE GENOMIC DNA]</scope>
    <source>
        <strain evidence="10 11">NBRC 13261</strain>
    </source>
</reference>
<feature type="domain" description="MobA-like NTP transferase" evidence="9">
    <location>
        <begin position="10"/>
        <end position="169"/>
    </location>
</feature>
<evidence type="ECO:0000256" key="8">
    <source>
        <dbReference type="HAMAP-Rule" id="MF_00316"/>
    </source>
</evidence>
<dbReference type="EMBL" id="BBJU01000014">
    <property type="protein sequence ID" value="GAK71037.1"/>
    <property type="molecule type" value="Genomic_DNA"/>
</dbReference>
<comment type="function">
    <text evidence="8">Transfers a GMP moiety from GTP to Mo-molybdopterin (Mo-MPT) cofactor (Moco or molybdenum cofactor) to form Mo-molybdopterin guanine dinucleotide (Mo-MGD) cofactor.</text>
</comment>
<name>A0A081CWJ1_9HYPH</name>
<evidence type="ECO:0000256" key="7">
    <source>
        <dbReference type="ARBA" id="ARBA00023150"/>
    </source>
</evidence>
<proteinExistence type="inferred from homology"/>
<feature type="binding site" evidence="8">
    <location>
        <position position="25"/>
    </location>
    <ligand>
        <name>GTP</name>
        <dbReference type="ChEBI" id="CHEBI:37565"/>
    </ligand>
</feature>
<dbReference type="GO" id="GO:1902758">
    <property type="term" value="P:bis(molybdopterin guanine dinucleotide)molybdenum biosynthetic process"/>
    <property type="evidence" value="ECO:0007669"/>
    <property type="project" value="TreeGrafter"/>
</dbReference>
<evidence type="ECO:0000256" key="1">
    <source>
        <dbReference type="ARBA" id="ARBA00022490"/>
    </source>
</evidence>
<comment type="caution">
    <text evidence="10">The sequence shown here is derived from an EMBL/GenBank/DDBJ whole genome shotgun (WGS) entry which is preliminary data.</text>
</comment>